<name>A0A366LXI2_9ACTN</name>
<evidence type="ECO:0000313" key="1">
    <source>
        <dbReference type="EMBL" id="RBQ18676.1"/>
    </source>
</evidence>
<dbReference type="AlphaFoldDB" id="A0A366LXI2"/>
<accession>A0A366LXI2</accession>
<keyword evidence="2" id="KW-1185">Reference proteome</keyword>
<protein>
    <submittedName>
        <fullName evidence="1">Uncharacterized protein</fullName>
    </submittedName>
</protein>
<sequence length="259" mass="28811">MITLTLAVLVATGPGATAHAAHGRQVGPDPVAALERMLINGHGIRFFVTGRTVEATGDGQKDERPRRTEYGRVEFRNGGLQASDLTSHTPGNEEDPWPTRWITFTGQHYVKSRDINDDGTWGSYDWTRVKLDYLRPQLEIGYISLLHVPTLRAVLASTRARHTTSAGTVRLDGIITLAALYKADPRMDDDLIDKPTAKERRLKVAWRLWIGKDGLIRRAWASWTHPLESGGTVTQAHNMRITGWGSKVKISPPRSYPGD</sequence>
<comment type="caution">
    <text evidence="1">The sequence shown here is derived from an EMBL/GenBank/DDBJ whole genome shotgun (WGS) entry which is preliminary data.</text>
</comment>
<evidence type="ECO:0000313" key="2">
    <source>
        <dbReference type="Proteomes" id="UP000253303"/>
    </source>
</evidence>
<dbReference type="EMBL" id="QMEY01000007">
    <property type="protein sequence ID" value="RBQ18676.1"/>
    <property type="molecule type" value="Genomic_DNA"/>
</dbReference>
<gene>
    <name evidence="1" type="ORF">DP939_19545</name>
</gene>
<proteinExistence type="predicted"/>
<dbReference type="Proteomes" id="UP000253303">
    <property type="component" value="Unassembled WGS sequence"/>
</dbReference>
<organism evidence="1 2">
    <name type="scientific">Spongiactinospora rosea</name>
    <dbReference type="NCBI Taxonomy" id="2248750"/>
    <lineage>
        <taxon>Bacteria</taxon>
        <taxon>Bacillati</taxon>
        <taxon>Actinomycetota</taxon>
        <taxon>Actinomycetes</taxon>
        <taxon>Streptosporangiales</taxon>
        <taxon>Streptosporangiaceae</taxon>
        <taxon>Spongiactinospora</taxon>
    </lineage>
</organism>
<reference evidence="1 2" key="1">
    <citation type="submission" date="2018-06" db="EMBL/GenBank/DDBJ databases">
        <title>Sphaerisporangium craniellae sp. nov., isolated from a marine sponge in the South China Sea.</title>
        <authorList>
            <person name="Li L."/>
        </authorList>
    </citation>
    <scope>NUCLEOTIDE SEQUENCE [LARGE SCALE GENOMIC DNA]</scope>
    <source>
        <strain evidence="1 2">LHW63015</strain>
    </source>
</reference>